<gene>
    <name evidence="1" type="ORF">ERS008472_00492</name>
</gene>
<reference evidence="2" key="1">
    <citation type="submission" date="2015-03" db="EMBL/GenBank/DDBJ databases">
        <authorList>
            <consortium name="Pathogen Informatics"/>
            <person name="Murphy D."/>
        </authorList>
    </citation>
    <scope>NUCLEOTIDE SEQUENCE [LARGE SCALE GENOMIC DNA]</scope>
    <source>
        <strain evidence="2">IP6945</strain>
    </source>
</reference>
<evidence type="ECO:0000313" key="1">
    <source>
        <dbReference type="EMBL" id="CNH07536.1"/>
    </source>
</evidence>
<dbReference type="RefSeq" id="WP_050112450.1">
    <property type="nucleotide sequence ID" value="NZ_CABHXQ010000081.1"/>
</dbReference>
<accession>A0A0T9NGI7</accession>
<sequence length="227" mass="25889">MSFFRQKSSTNTKNNEDNSSRYYGSKVVYAMLDINFTQKLSMLINDSIREYTSNNSRGVMCRSMHVDLPRMDYYIDNHMISIPGNIEASYNKFIEQGGKEWANDYVGSISAFLHQGIFVDIFKAIPYWKDSNECRWDIIMASHDRLNCSNTFHINKDGSIKIISQSHVSNIILNDNNIVLTKSSTSFFSLQISLVCVKNIGGHCLVMTAGDSTDRATLQLEFEDIDK</sequence>
<dbReference type="AlphaFoldDB" id="A0A0T9NGI7"/>
<evidence type="ECO:0000313" key="2">
    <source>
        <dbReference type="Proteomes" id="UP000041882"/>
    </source>
</evidence>
<keyword evidence="2" id="KW-1185">Reference proteome</keyword>
<dbReference type="Proteomes" id="UP000041882">
    <property type="component" value="Unassembled WGS sequence"/>
</dbReference>
<dbReference type="EMBL" id="CQAW01000001">
    <property type="protein sequence ID" value="CNH07536.1"/>
    <property type="molecule type" value="Genomic_DNA"/>
</dbReference>
<organism evidence="1 2">
    <name type="scientific">Yersinia thracica</name>
    <dbReference type="NCBI Taxonomy" id="2890319"/>
    <lineage>
        <taxon>Bacteria</taxon>
        <taxon>Pseudomonadati</taxon>
        <taxon>Pseudomonadota</taxon>
        <taxon>Gammaproteobacteria</taxon>
        <taxon>Enterobacterales</taxon>
        <taxon>Yersiniaceae</taxon>
        <taxon>Yersinia</taxon>
    </lineage>
</organism>
<name>A0A0T9NGI7_9GAMM</name>
<protein>
    <submittedName>
        <fullName evidence="1">Uncharacterized protein</fullName>
    </submittedName>
</protein>
<proteinExistence type="predicted"/>